<feature type="domain" description="TonB-dependent receptor plug" evidence="10">
    <location>
        <begin position="27"/>
        <end position="129"/>
    </location>
</feature>
<comment type="subcellular location">
    <subcellularLocation>
        <location evidence="1 9">Cell outer membrane</location>
        <topology evidence="1 9">Multi-pass membrane protein</topology>
    </subcellularLocation>
</comment>
<evidence type="ECO:0000256" key="5">
    <source>
        <dbReference type="ARBA" id="ARBA00022729"/>
    </source>
</evidence>
<keyword evidence="11" id="KW-0675">Receptor</keyword>
<dbReference type="Gene3D" id="2.40.170.20">
    <property type="entry name" value="TonB-dependent receptor, beta-barrel domain"/>
    <property type="match status" value="1"/>
</dbReference>
<keyword evidence="3 9" id="KW-1134">Transmembrane beta strand</keyword>
<evidence type="ECO:0000256" key="3">
    <source>
        <dbReference type="ARBA" id="ARBA00022452"/>
    </source>
</evidence>
<accession>A0A1M5NCP2</accession>
<evidence type="ECO:0000256" key="9">
    <source>
        <dbReference type="PROSITE-ProRule" id="PRU01360"/>
    </source>
</evidence>
<dbReference type="PANTHER" id="PTHR30069">
    <property type="entry name" value="TONB-DEPENDENT OUTER MEMBRANE RECEPTOR"/>
    <property type="match status" value="1"/>
</dbReference>
<proteinExistence type="inferred from homology"/>
<name>A0A1M5NCP2_9SPHI</name>
<gene>
    <name evidence="11" type="ORF">SAMN04488522_10885</name>
</gene>
<dbReference type="PROSITE" id="PS52016">
    <property type="entry name" value="TONB_DEPENDENT_REC_3"/>
    <property type="match status" value="1"/>
</dbReference>
<dbReference type="AlphaFoldDB" id="A0A1M5NCP2"/>
<dbReference type="Pfam" id="PF07715">
    <property type="entry name" value="Plug"/>
    <property type="match status" value="1"/>
</dbReference>
<comment type="similarity">
    <text evidence="9">Belongs to the TonB-dependent receptor family.</text>
</comment>
<evidence type="ECO:0000313" key="11">
    <source>
        <dbReference type="EMBL" id="SHG87232.1"/>
    </source>
</evidence>
<dbReference type="Proteomes" id="UP000184287">
    <property type="component" value="Unassembled WGS sequence"/>
</dbReference>
<evidence type="ECO:0000259" key="10">
    <source>
        <dbReference type="Pfam" id="PF07715"/>
    </source>
</evidence>
<evidence type="ECO:0000256" key="2">
    <source>
        <dbReference type="ARBA" id="ARBA00022448"/>
    </source>
</evidence>
<dbReference type="GO" id="GO:0009279">
    <property type="term" value="C:cell outer membrane"/>
    <property type="evidence" value="ECO:0007669"/>
    <property type="project" value="UniProtKB-SubCell"/>
</dbReference>
<dbReference type="GO" id="GO:0044718">
    <property type="term" value="P:siderophore transmembrane transport"/>
    <property type="evidence" value="ECO:0007669"/>
    <property type="project" value="TreeGrafter"/>
</dbReference>
<dbReference type="InterPro" id="IPR036942">
    <property type="entry name" value="Beta-barrel_TonB_sf"/>
</dbReference>
<evidence type="ECO:0000256" key="1">
    <source>
        <dbReference type="ARBA" id="ARBA00004571"/>
    </source>
</evidence>
<dbReference type="InterPro" id="IPR039426">
    <property type="entry name" value="TonB-dep_rcpt-like"/>
</dbReference>
<protein>
    <submittedName>
        <fullName evidence="11">Outer membrane receptor for ferrienterochelin and colicins</fullName>
    </submittedName>
</protein>
<dbReference type="EMBL" id="FQUQ01000008">
    <property type="protein sequence ID" value="SHG87232.1"/>
    <property type="molecule type" value="Genomic_DNA"/>
</dbReference>
<reference evidence="12" key="1">
    <citation type="submission" date="2016-11" db="EMBL/GenBank/DDBJ databases">
        <authorList>
            <person name="Varghese N."/>
            <person name="Submissions S."/>
        </authorList>
    </citation>
    <scope>NUCLEOTIDE SEQUENCE [LARGE SCALE GENOMIC DNA]</scope>
    <source>
        <strain evidence="12">DSM 16990</strain>
    </source>
</reference>
<sequence length="689" mass="79119">MWFGLHLQAPAQEPHQKQSPLRSIAFSSIKRIDQEDIRQMAANNLADVFRYQLNIEVENSPELGGARSRTADLNSRHFKILVDGIPLASADMFGSHIDLSSIPMSDVDYIEISEGGMGPEYGSGSLMGVVNVVKHKVAIKNILSFSSQEGSAGNEYNLKSGNEAKGRHIQNLGLNYLLSKNLSVGFNLNRDQFNGHRGRYLGKNYLSENSYQRGYAWSPRTSWDINGHLAYKGKDLSAFYQFNRFNADLTFYGHNVEQEYLDNIPLPVYSTDDFRYVNNRWKHHLNLKGAFWKDADYTLDLSLQAASNKRNIKKVNAANHDPLEDMGLKKLYAINTFYSRFKLSKPLVKDQLIWDIGYELDHTNGYVAVEPGTYISKPVDENVFSISVFTQVQWQISEKFAIQHGLRLSRYHQTMLFVSPALSLNYHLNGHNDFKLILEKTDRAPNHRELFTYLENEFNLLEGEPCLKPETGKSVLLSWQNSLKTRGGIVLQTKLSSGFRQLKNRIVIATAANKIPTQDAYRYTNLNEYYGWLNKIEMNASSHQLKVNLGISVLGTKGNDFGTASEYDRYLFHLEGISGIAWHFKNYYWLNVNYRFVGNQFIYSFEREAYSQTKNRVLNRTPMYHLLDLNTGSSFFSKRLETGIGVKNLFNTRELNYSATDGQEHYRGDLRTQYIGYGRNFYLSLKYNF</sequence>
<keyword evidence="2 9" id="KW-0813">Transport</keyword>
<dbReference type="SUPFAM" id="SSF56935">
    <property type="entry name" value="Porins"/>
    <property type="match status" value="1"/>
</dbReference>
<keyword evidence="6" id="KW-0798">TonB box</keyword>
<dbReference type="GO" id="GO:0015344">
    <property type="term" value="F:siderophore uptake transmembrane transporter activity"/>
    <property type="evidence" value="ECO:0007669"/>
    <property type="project" value="TreeGrafter"/>
</dbReference>
<keyword evidence="7 9" id="KW-0472">Membrane</keyword>
<keyword evidence="8 9" id="KW-0998">Cell outer membrane</keyword>
<dbReference type="InterPro" id="IPR010917">
    <property type="entry name" value="TonB_rcpt_CS"/>
</dbReference>
<evidence type="ECO:0000256" key="6">
    <source>
        <dbReference type="ARBA" id="ARBA00023077"/>
    </source>
</evidence>
<evidence type="ECO:0000256" key="7">
    <source>
        <dbReference type="ARBA" id="ARBA00023136"/>
    </source>
</evidence>
<organism evidence="11 12">
    <name type="scientific">Pedobacter caeni</name>
    <dbReference type="NCBI Taxonomy" id="288992"/>
    <lineage>
        <taxon>Bacteria</taxon>
        <taxon>Pseudomonadati</taxon>
        <taxon>Bacteroidota</taxon>
        <taxon>Sphingobacteriia</taxon>
        <taxon>Sphingobacteriales</taxon>
        <taxon>Sphingobacteriaceae</taxon>
        <taxon>Pedobacter</taxon>
    </lineage>
</organism>
<evidence type="ECO:0000256" key="8">
    <source>
        <dbReference type="ARBA" id="ARBA00023237"/>
    </source>
</evidence>
<dbReference type="InterPro" id="IPR037066">
    <property type="entry name" value="Plug_dom_sf"/>
</dbReference>
<dbReference type="PROSITE" id="PS01156">
    <property type="entry name" value="TONB_DEPENDENT_REC_2"/>
    <property type="match status" value="1"/>
</dbReference>
<keyword evidence="5" id="KW-0732">Signal</keyword>
<dbReference type="STRING" id="288992.SAMN04488522_10885"/>
<keyword evidence="12" id="KW-1185">Reference proteome</keyword>
<evidence type="ECO:0000256" key="4">
    <source>
        <dbReference type="ARBA" id="ARBA00022692"/>
    </source>
</evidence>
<evidence type="ECO:0000313" key="12">
    <source>
        <dbReference type="Proteomes" id="UP000184287"/>
    </source>
</evidence>
<dbReference type="Gene3D" id="2.170.130.10">
    <property type="entry name" value="TonB-dependent receptor, plug domain"/>
    <property type="match status" value="1"/>
</dbReference>
<keyword evidence="4 9" id="KW-0812">Transmembrane</keyword>
<dbReference type="PANTHER" id="PTHR30069:SF29">
    <property type="entry name" value="HEMOGLOBIN AND HEMOGLOBIN-HAPTOGLOBIN-BINDING PROTEIN 1-RELATED"/>
    <property type="match status" value="1"/>
</dbReference>
<dbReference type="InterPro" id="IPR012910">
    <property type="entry name" value="Plug_dom"/>
</dbReference>